<dbReference type="Proteomes" id="UP000525652">
    <property type="component" value="Unassembled WGS sequence"/>
</dbReference>
<dbReference type="InterPro" id="IPR058625">
    <property type="entry name" value="MdtA-like_BSH"/>
</dbReference>
<dbReference type="GO" id="GO:1990281">
    <property type="term" value="C:efflux pump complex"/>
    <property type="evidence" value="ECO:0007669"/>
    <property type="project" value="TreeGrafter"/>
</dbReference>
<dbReference type="EMBL" id="JACHVA010000019">
    <property type="protein sequence ID" value="MBC2600446.1"/>
    <property type="molecule type" value="Genomic_DNA"/>
</dbReference>
<dbReference type="InterPro" id="IPR006143">
    <property type="entry name" value="RND_pump_MFP"/>
</dbReference>
<evidence type="ECO:0000259" key="7">
    <source>
        <dbReference type="Pfam" id="PF25967"/>
    </source>
</evidence>
<evidence type="ECO:0000313" key="8">
    <source>
        <dbReference type="EMBL" id="MBC2600446.1"/>
    </source>
</evidence>
<sequence length="378" mass="42620">MAKKSNSFLSLLLKIIIPLALIAGVVWFFLTGLQPKATVAPVTRGVALDAVPGSLTVNPAYSLTLTTEVSGRILSSSLELGRRVEEGELLVEIDPTDLRLQYESFKANYEAFKQRIVLRQDDEIKRKQAEQDLKNSERLYRGGNLSDLDIERARESYQLLLESQKEQQISDDNQLAQMEIQLKEWQRTLEKTTVYAPVSGIITRIFAWPGELVGVRTSLATLYSDELLVEAKVNEENFAGIQIGHPARIRFLAFGDRIFQAHVEKVLPNADPETQQYTVYLELEEGQEYLRSGLTGEVSIIKNRREDTLLVPRRALFGNFIYVVNDGKVEMRQVRSGFLGLNQAEIIEGVKEGDMVISDEIDRFRDGDNVSIANPSEN</sequence>
<keyword evidence="4" id="KW-0812">Transmembrane</keyword>
<evidence type="ECO:0000256" key="1">
    <source>
        <dbReference type="ARBA" id="ARBA00004196"/>
    </source>
</evidence>
<dbReference type="PANTHER" id="PTHR30469">
    <property type="entry name" value="MULTIDRUG RESISTANCE PROTEIN MDTA"/>
    <property type="match status" value="1"/>
</dbReference>
<dbReference type="Pfam" id="PF25954">
    <property type="entry name" value="Beta-barrel_RND_2"/>
    <property type="match status" value="1"/>
</dbReference>
<dbReference type="Pfam" id="PF25967">
    <property type="entry name" value="RND-MFP_C"/>
    <property type="match status" value="1"/>
</dbReference>
<evidence type="ECO:0000256" key="2">
    <source>
        <dbReference type="ARBA" id="ARBA00009477"/>
    </source>
</evidence>
<dbReference type="SUPFAM" id="SSF111369">
    <property type="entry name" value="HlyD-like secretion proteins"/>
    <property type="match status" value="1"/>
</dbReference>
<feature type="domain" description="Multidrug resistance protein MdtA-like barrel-sandwich hybrid" evidence="5">
    <location>
        <begin position="64"/>
        <end position="213"/>
    </location>
</feature>
<dbReference type="AlphaFoldDB" id="A0A7X1AUW1"/>
<comment type="subcellular location">
    <subcellularLocation>
        <location evidence="1">Cell envelope</location>
    </subcellularLocation>
</comment>
<dbReference type="RefSeq" id="WP_185691194.1">
    <property type="nucleotide sequence ID" value="NZ_JACHVA010000019.1"/>
</dbReference>
<evidence type="ECO:0000256" key="3">
    <source>
        <dbReference type="ARBA" id="ARBA00022448"/>
    </source>
</evidence>
<dbReference type="Gene3D" id="2.40.50.100">
    <property type="match status" value="1"/>
</dbReference>
<dbReference type="NCBIfam" id="TIGR01730">
    <property type="entry name" value="RND_mfp"/>
    <property type="match status" value="1"/>
</dbReference>
<feature type="domain" description="Multidrug resistance protein MdtA-like C-terminal permuted SH3" evidence="7">
    <location>
        <begin position="318"/>
        <end position="363"/>
    </location>
</feature>
<organism evidence="8 9">
    <name type="scientific">Puniceicoccus vermicola</name>
    <dbReference type="NCBI Taxonomy" id="388746"/>
    <lineage>
        <taxon>Bacteria</taxon>
        <taxon>Pseudomonadati</taxon>
        <taxon>Verrucomicrobiota</taxon>
        <taxon>Opitutia</taxon>
        <taxon>Puniceicoccales</taxon>
        <taxon>Puniceicoccaceae</taxon>
        <taxon>Puniceicoccus</taxon>
    </lineage>
</organism>
<gene>
    <name evidence="8" type="ORF">H5P30_01490</name>
</gene>
<evidence type="ECO:0000256" key="4">
    <source>
        <dbReference type="SAM" id="Phobius"/>
    </source>
</evidence>
<evidence type="ECO:0000313" key="9">
    <source>
        <dbReference type="Proteomes" id="UP000525652"/>
    </source>
</evidence>
<keyword evidence="4" id="KW-1133">Transmembrane helix</keyword>
<accession>A0A7X1AUW1</accession>
<proteinExistence type="inferred from homology"/>
<feature type="transmembrane region" description="Helical" evidence="4">
    <location>
        <begin position="12"/>
        <end position="30"/>
    </location>
</feature>
<dbReference type="Gene3D" id="2.40.420.20">
    <property type="match status" value="1"/>
</dbReference>
<dbReference type="GO" id="GO:0015562">
    <property type="term" value="F:efflux transmembrane transporter activity"/>
    <property type="evidence" value="ECO:0007669"/>
    <property type="project" value="TreeGrafter"/>
</dbReference>
<reference evidence="8 9" key="1">
    <citation type="submission" date="2020-07" db="EMBL/GenBank/DDBJ databases">
        <authorList>
            <person name="Feng X."/>
        </authorList>
    </citation>
    <scope>NUCLEOTIDE SEQUENCE [LARGE SCALE GENOMIC DNA]</scope>
    <source>
        <strain evidence="8 9">JCM14086</strain>
    </source>
</reference>
<evidence type="ECO:0000259" key="5">
    <source>
        <dbReference type="Pfam" id="PF25917"/>
    </source>
</evidence>
<dbReference type="Pfam" id="PF25917">
    <property type="entry name" value="BSH_RND"/>
    <property type="match status" value="1"/>
</dbReference>
<keyword evidence="4" id="KW-0472">Membrane</keyword>
<protein>
    <submittedName>
        <fullName evidence="8">Efflux RND transporter periplasmic adaptor subunit</fullName>
    </submittedName>
</protein>
<dbReference type="Gene3D" id="1.10.287.470">
    <property type="entry name" value="Helix hairpin bin"/>
    <property type="match status" value="1"/>
</dbReference>
<keyword evidence="3" id="KW-0813">Transport</keyword>
<dbReference type="InterPro" id="IPR058627">
    <property type="entry name" value="MdtA-like_C"/>
</dbReference>
<name>A0A7X1AUW1_9BACT</name>
<evidence type="ECO:0000259" key="6">
    <source>
        <dbReference type="Pfam" id="PF25954"/>
    </source>
</evidence>
<dbReference type="InterPro" id="IPR058792">
    <property type="entry name" value="Beta-barrel_RND_2"/>
</dbReference>
<dbReference type="Gene3D" id="2.40.30.170">
    <property type="match status" value="1"/>
</dbReference>
<keyword evidence="9" id="KW-1185">Reference proteome</keyword>
<comment type="caution">
    <text evidence="8">The sequence shown here is derived from an EMBL/GenBank/DDBJ whole genome shotgun (WGS) entry which is preliminary data.</text>
</comment>
<dbReference type="PANTHER" id="PTHR30469:SF33">
    <property type="entry name" value="SLR1207 PROTEIN"/>
    <property type="match status" value="1"/>
</dbReference>
<comment type="similarity">
    <text evidence="2">Belongs to the membrane fusion protein (MFP) (TC 8.A.1) family.</text>
</comment>
<feature type="domain" description="CusB-like beta-barrel" evidence="6">
    <location>
        <begin position="229"/>
        <end position="301"/>
    </location>
</feature>